<dbReference type="EMBL" id="CAJFCJ010000019">
    <property type="protein sequence ID" value="CAD5123341.1"/>
    <property type="molecule type" value="Genomic_DNA"/>
</dbReference>
<dbReference type="Proteomes" id="UP000549394">
    <property type="component" value="Unassembled WGS sequence"/>
</dbReference>
<evidence type="ECO:0000256" key="5">
    <source>
        <dbReference type="SAM" id="SignalP"/>
    </source>
</evidence>
<evidence type="ECO:0000256" key="4">
    <source>
        <dbReference type="SAM" id="Phobius"/>
    </source>
</evidence>
<feature type="chain" id="PRO_5029806424" evidence="5">
    <location>
        <begin position="20"/>
        <end position="434"/>
    </location>
</feature>
<dbReference type="Gene3D" id="3.80.10.10">
    <property type="entry name" value="Ribonuclease Inhibitor"/>
    <property type="match status" value="1"/>
</dbReference>
<evidence type="ECO:0000256" key="3">
    <source>
        <dbReference type="ARBA" id="ARBA00022737"/>
    </source>
</evidence>
<organism evidence="6 7">
    <name type="scientific">Dimorphilus gyrociliatus</name>
    <dbReference type="NCBI Taxonomy" id="2664684"/>
    <lineage>
        <taxon>Eukaryota</taxon>
        <taxon>Metazoa</taxon>
        <taxon>Spiralia</taxon>
        <taxon>Lophotrochozoa</taxon>
        <taxon>Annelida</taxon>
        <taxon>Polychaeta</taxon>
        <taxon>Polychaeta incertae sedis</taxon>
        <taxon>Dinophilidae</taxon>
        <taxon>Dimorphilus</taxon>
    </lineage>
</organism>
<keyword evidence="4" id="KW-1133">Transmembrane helix</keyword>
<evidence type="ECO:0000256" key="2">
    <source>
        <dbReference type="ARBA" id="ARBA00022729"/>
    </source>
</evidence>
<protein>
    <submittedName>
        <fullName evidence="6">Uncharacterized protein</fullName>
    </submittedName>
</protein>
<evidence type="ECO:0000256" key="1">
    <source>
        <dbReference type="ARBA" id="ARBA00022614"/>
    </source>
</evidence>
<keyword evidence="7" id="KW-1185">Reference proteome</keyword>
<keyword evidence="4" id="KW-0812">Transmembrane</keyword>
<comment type="caution">
    <text evidence="6">The sequence shown here is derived from an EMBL/GenBank/DDBJ whole genome shotgun (WGS) entry which is preliminary data.</text>
</comment>
<name>A0A7I8W530_9ANNE</name>
<evidence type="ECO:0000313" key="6">
    <source>
        <dbReference type="EMBL" id="CAD5123341.1"/>
    </source>
</evidence>
<sequence length="434" mass="48810">MSVFLILSILISLIELGITIECEKPCELTSDSVSCKWNSLWNNSNIISKAKNCLETSNYNELSLVLAKNTNINKELLQSLTSVVKLSFEEGNKIVKLHPEAFRSLYNLQELNLQNTGVQYIDILNALPAIRDQLKVIRVGQTGTKCNCDWFLLKKKLEELNVKYQDPNNPNCDDYDEAQNKKLCFNFSQTAIYIYQREVVRVNRAVLCFAVIIILFACTLMFAALLCALSKPFNFKNNYLEGEEEEAYDIDRLNCTYSDNYDLQGSHSSRLSNISPPSGWTEGEMKQIAKTLKSNGARSTGHLTIATPGSEGPRIRVASKAVKVDNLPSKNGALNIPLSQSAYCYKPIGDHNQEDKLIRPTRNTIERNTYQSGVDLNLKIDSRTNKSFTIEKTCGGRRLILSKANSFEENITVADSCTVDDKRKITLSKERVSP</sequence>
<dbReference type="SUPFAM" id="SSF52058">
    <property type="entry name" value="L domain-like"/>
    <property type="match status" value="1"/>
</dbReference>
<dbReference type="InterPro" id="IPR032675">
    <property type="entry name" value="LRR_dom_sf"/>
</dbReference>
<dbReference type="OrthoDB" id="1687175at2759"/>
<gene>
    <name evidence="6" type="ORF">DGYR_LOCUS11028</name>
</gene>
<feature type="transmembrane region" description="Helical" evidence="4">
    <location>
        <begin position="204"/>
        <end position="229"/>
    </location>
</feature>
<dbReference type="PANTHER" id="PTHR24366:SF161">
    <property type="entry name" value="TIR DOMAIN-CONTAINING PROTEIN"/>
    <property type="match status" value="1"/>
</dbReference>
<dbReference type="AlphaFoldDB" id="A0A7I8W530"/>
<keyword evidence="3" id="KW-0677">Repeat</keyword>
<proteinExistence type="predicted"/>
<reference evidence="6 7" key="1">
    <citation type="submission" date="2020-08" db="EMBL/GenBank/DDBJ databases">
        <authorList>
            <person name="Hejnol A."/>
        </authorList>
    </citation>
    <scope>NUCLEOTIDE SEQUENCE [LARGE SCALE GENOMIC DNA]</scope>
</reference>
<keyword evidence="2 5" id="KW-0732">Signal</keyword>
<accession>A0A7I8W530</accession>
<dbReference type="PANTHER" id="PTHR24366">
    <property type="entry name" value="IG(IMMUNOGLOBULIN) AND LRR(LEUCINE RICH REPEAT) DOMAINS"/>
    <property type="match status" value="1"/>
</dbReference>
<feature type="signal peptide" evidence="5">
    <location>
        <begin position="1"/>
        <end position="19"/>
    </location>
</feature>
<evidence type="ECO:0000313" key="7">
    <source>
        <dbReference type="Proteomes" id="UP000549394"/>
    </source>
</evidence>
<keyword evidence="4" id="KW-0472">Membrane</keyword>
<keyword evidence="1" id="KW-0433">Leucine-rich repeat</keyword>